<keyword evidence="4" id="KW-1185">Reference proteome</keyword>
<dbReference type="Proteomes" id="UP000755104">
    <property type="component" value="Unassembled WGS sequence"/>
</dbReference>
<protein>
    <submittedName>
        <fullName evidence="3">DUF2285 domain-containing protein</fullName>
    </submittedName>
</protein>
<evidence type="ECO:0000259" key="2">
    <source>
        <dbReference type="Pfam" id="PF22792"/>
    </source>
</evidence>
<reference evidence="3 4" key="1">
    <citation type="submission" date="2021-08" db="EMBL/GenBank/DDBJ databases">
        <title>Comparative Genomics Analysis of the Genus Qipengyuania Reveals Extensive Genetic Diversity and Metabolic Versatility, Including the Description of Fifteen Novel Species.</title>
        <authorList>
            <person name="Liu Y."/>
        </authorList>
    </citation>
    <scope>NUCLEOTIDE SEQUENCE [LARGE SCALE GENOMIC DNA]</scope>
    <source>
        <strain evidence="3 4">6D47A</strain>
    </source>
</reference>
<evidence type="ECO:0000259" key="1">
    <source>
        <dbReference type="Pfam" id="PF10074"/>
    </source>
</evidence>
<sequence length="135" mass="15399">MVADASGDHWLWLRDPTPGTPLAAIVPLDNDFSTRMASLMRFHRRLFGREPGPPPRGWPLSAYRLARLHRMLRALDMRQDGATYREIAAELGREDDAKLPATEWKVSAGRSFVIRLVRDATAMMNGGYRKLLRIR</sequence>
<dbReference type="EMBL" id="JAIGNO010000003">
    <property type="protein sequence ID" value="MBX7482020.1"/>
    <property type="molecule type" value="Genomic_DNA"/>
</dbReference>
<name>A0ABS7J3V5_9SPHN</name>
<organism evidence="3 4">
    <name type="scientific">Qipengyuania qiaonensis</name>
    <dbReference type="NCBI Taxonomy" id="2867240"/>
    <lineage>
        <taxon>Bacteria</taxon>
        <taxon>Pseudomonadati</taxon>
        <taxon>Pseudomonadota</taxon>
        <taxon>Alphaproteobacteria</taxon>
        <taxon>Sphingomonadales</taxon>
        <taxon>Erythrobacteraceae</taxon>
        <taxon>Qipengyuania</taxon>
    </lineage>
</organism>
<evidence type="ECO:0000313" key="3">
    <source>
        <dbReference type="EMBL" id="MBX7482020.1"/>
    </source>
</evidence>
<feature type="domain" description="T6SS Transcription factor RovC-like DNA binding" evidence="1">
    <location>
        <begin position="25"/>
        <end position="133"/>
    </location>
</feature>
<comment type="caution">
    <text evidence="3">The sequence shown here is derived from an EMBL/GenBank/DDBJ whole genome shotgun (WGS) entry which is preliminary data.</text>
</comment>
<accession>A0ABS7J3V5</accession>
<gene>
    <name evidence="3" type="ORF">K3174_05720</name>
</gene>
<dbReference type="InterPro" id="IPR018754">
    <property type="entry name" value="RovC-like_DNA-bd"/>
</dbReference>
<dbReference type="Pfam" id="PF10074">
    <property type="entry name" value="RovC_DNA-bd"/>
    <property type="match status" value="1"/>
</dbReference>
<feature type="domain" description="DUF7012" evidence="2">
    <location>
        <begin position="1"/>
        <end position="24"/>
    </location>
</feature>
<dbReference type="Pfam" id="PF22792">
    <property type="entry name" value="DUF7012"/>
    <property type="match status" value="1"/>
</dbReference>
<dbReference type="InterPro" id="IPR054278">
    <property type="entry name" value="DUF7012"/>
</dbReference>
<evidence type="ECO:0000313" key="4">
    <source>
        <dbReference type="Proteomes" id="UP000755104"/>
    </source>
</evidence>
<proteinExistence type="predicted"/>